<evidence type="ECO:0000313" key="2">
    <source>
        <dbReference type="EMBL" id="MBY76449.1"/>
    </source>
</evidence>
<dbReference type="AlphaFoldDB" id="A0A2S2QFB8"/>
<dbReference type="PANTHER" id="PTHR47272">
    <property type="entry name" value="DDE_TNP_1_7 DOMAIN-CONTAINING PROTEIN"/>
    <property type="match status" value="1"/>
</dbReference>
<accession>A0A2S2QFB8</accession>
<dbReference type="EMBL" id="GGMS01007246">
    <property type="protein sequence ID" value="MBY76449.1"/>
    <property type="molecule type" value="Transcribed_RNA"/>
</dbReference>
<dbReference type="PANTHER" id="PTHR47272:SF1">
    <property type="entry name" value="PIGGYBAC TRANSPOSABLE ELEMENT-DERIVED PROTEIN 3-LIKE"/>
    <property type="match status" value="1"/>
</dbReference>
<protein>
    <submittedName>
        <fullName evidence="2">PiggyBac transposable element-derived protein 4</fullName>
    </submittedName>
</protein>
<feature type="domain" description="PiggyBac transposable element-derived protein" evidence="1">
    <location>
        <begin position="2"/>
        <end position="166"/>
    </location>
</feature>
<sequence length="167" mass="19759">MQYFSEYFGDDIFTKISFNTNLYATQKNLGSKLKPTDEYEIKKLIGIHILMGCLKFPCVRMYWQKDYIVNLIAKNMSRNRFFILKNNFHVIDNNDIPQGNKDKFIKVRPLYDFFLQKCKKLPVERNICVDEQMVPFKGQLSIKQYVKNKPIKCGIKIFLLYGESGLM</sequence>
<dbReference type="Pfam" id="PF13843">
    <property type="entry name" value="DDE_Tnp_1_7"/>
    <property type="match status" value="1"/>
</dbReference>
<name>A0A2S2QFB8_9HEMI</name>
<dbReference type="OrthoDB" id="123207at2759"/>
<evidence type="ECO:0000259" key="1">
    <source>
        <dbReference type="Pfam" id="PF13843"/>
    </source>
</evidence>
<dbReference type="InterPro" id="IPR029526">
    <property type="entry name" value="PGBD"/>
</dbReference>
<proteinExistence type="predicted"/>
<reference evidence="2" key="1">
    <citation type="submission" date="2018-04" db="EMBL/GenBank/DDBJ databases">
        <title>Transcriptome assembly of Sipha flava.</title>
        <authorList>
            <person name="Scully E.D."/>
            <person name="Geib S.M."/>
            <person name="Palmer N.A."/>
            <person name="Koch K."/>
            <person name="Bradshaw J."/>
            <person name="Heng-Moss T."/>
            <person name="Sarath G."/>
        </authorList>
    </citation>
    <scope>NUCLEOTIDE SEQUENCE</scope>
</reference>
<organism evidence="2">
    <name type="scientific">Sipha flava</name>
    <name type="common">yellow sugarcane aphid</name>
    <dbReference type="NCBI Taxonomy" id="143950"/>
    <lineage>
        <taxon>Eukaryota</taxon>
        <taxon>Metazoa</taxon>
        <taxon>Ecdysozoa</taxon>
        <taxon>Arthropoda</taxon>
        <taxon>Hexapoda</taxon>
        <taxon>Insecta</taxon>
        <taxon>Pterygota</taxon>
        <taxon>Neoptera</taxon>
        <taxon>Paraneoptera</taxon>
        <taxon>Hemiptera</taxon>
        <taxon>Sternorrhyncha</taxon>
        <taxon>Aphidomorpha</taxon>
        <taxon>Aphidoidea</taxon>
        <taxon>Aphididae</taxon>
        <taxon>Sipha</taxon>
    </lineage>
</organism>
<gene>
    <name evidence="2" type="primary">PGBD4_43</name>
    <name evidence="2" type="ORF">g.21353</name>
</gene>